<accession>A0A6J5M562</accession>
<organism evidence="1">
    <name type="scientific">uncultured Caudovirales phage</name>
    <dbReference type="NCBI Taxonomy" id="2100421"/>
    <lineage>
        <taxon>Viruses</taxon>
        <taxon>Duplodnaviria</taxon>
        <taxon>Heunggongvirae</taxon>
        <taxon>Uroviricota</taxon>
        <taxon>Caudoviricetes</taxon>
        <taxon>Peduoviridae</taxon>
        <taxon>Maltschvirus</taxon>
        <taxon>Maltschvirus maltsch</taxon>
    </lineage>
</organism>
<dbReference type="InterPro" id="IPR056134">
    <property type="entry name" value="DUF7717"/>
</dbReference>
<dbReference type="Pfam" id="PF24835">
    <property type="entry name" value="DUF7717"/>
    <property type="match status" value="1"/>
</dbReference>
<proteinExistence type="predicted"/>
<reference evidence="1" key="1">
    <citation type="submission" date="2020-04" db="EMBL/GenBank/DDBJ databases">
        <authorList>
            <person name="Chiriac C."/>
            <person name="Salcher M."/>
            <person name="Ghai R."/>
            <person name="Kavagutti S V."/>
        </authorList>
    </citation>
    <scope>NUCLEOTIDE SEQUENCE</scope>
</reference>
<gene>
    <name evidence="1" type="ORF">UFOVP410_141</name>
</gene>
<name>A0A6J5M562_9CAUD</name>
<dbReference type="EMBL" id="LR796388">
    <property type="protein sequence ID" value="CAB4141302.1"/>
    <property type="molecule type" value="Genomic_DNA"/>
</dbReference>
<protein>
    <submittedName>
        <fullName evidence="1">Uncharacterized protein</fullName>
    </submittedName>
</protein>
<evidence type="ECO:0000313" key="1">
    <source>
        <dbReference type="EMBL" id="CAB4141302.1"/>
    </source>
</evidence>
<sequence length="102" mass="11622">MNIDPKLNGRVNEFVSLVQALIDKHQNTSEKVSYEPGRRYIKIIRRRATGVGGSVYCFIDKNGDILKAASWSAPAPRGIRGNIFNPNYDIQCCDRYGLKYIW</sequence>